<dbReference type="GeneID" id="39586985"/>
<reference evidence="2 3" key="1">
    <citation type="submission" date="2018-11" db="EMBL/GenBank/DDBJ databases">
        <title>Genome sequence of Apiotrichum porosum DSM 27194.</title>
        <authorList>
            <person name="Aliyu H."/>
            <person name="Gorte O."/>
            <person name="Ochsenreither K."/>
        </authorList>
    </citation>
    <scope>NUCLEOTIDE SEQUENCE [LARGE SCALE GENOMIC DNA]</scope>
    <source>
        <strain evidence="2 3">DSM 27194</strain>
    </source>
</reference>
<dbReference type="RefSeq" id="XP_028473138.1">
    <property type="nucleotide sequence ID" value="XM_028618182.1"/>
</dbReference>
<proteinExistence type="predicted"/>
<dbReference type="AlphaFoldDB" id="A0A427XGG3"/>
<gene>
    <name evidence="2" type="ORF">EHS24_002442</name>
</gene>
<feature type="region of interest" description="Disordered" evidence="1">
    <location>
        <begin position="349"/>
        <end position="380"/>
    </location>
</feature>
<keyword evidence="3" id="KW-1185">Reference proteome</keyword>
<sequence>MPAPKHALDREEEEGDDHSKRRPPATTTAEVARPTATDLEQDIEEGLRNISREKHTPLRNLVYQMLNYNWNARHASRAEFYRSVCPPVSWSGSNPPRHHPVVSIKPTVDDVQRPDNSHNEEIRSLKRFCATHSDFFCRLVPGFRKCQRVLGRLPDHLTQEQPFFTPPTHQDQHPNSLPPQSQSSGWGFHAPLAHRSSQEDHSSNQPHCEQGPSSRPVMSASPFPRGPRPADPVSSSSFTVGAMALRPDMSTTTSSAPHQGHHAVVETEPEFTHIPTTTAVVAGPPSIAAATDGRSSFLSSVNTSSPPVAALAEASLGPSSPMGQTLQPASASTELQRLLHQQTAKLRQNNIKGRRTERRNKLVRAWHTESAGERRRAQSE</sequence>
<feature type="compositionally biased region" description="Basic residues" evidence="1">
    <location>
        <begin position="352"/>
        <end position="364"/>
    </location>
</feature>
<protein>
    <submittedName>
        <fullName evidence="2">Uncharacterized protein</fullName>
    </submittedName>
</protein>
<dbReference type="Proteomes" id="UP000279236">
    <property type="component" value="Unassembled WGS sequence"/>
</dbReference>
<name>A0A427XGG3_9TREE</name>
<feature type="region of interest" description="Disordered" evidence="1">
    <location>
        <begin position="158"/>
        <end position="236"/>
    </location>
</feature>
<dbReference type="EMBL" id="RSCE01000013">
    <property type="protein sequence ID" value="RSH77991.1"/>
    <property type="molecule type" value="Genomic_DNA"/>
</dbReference>
<evidence type="ECO:0000313" key="3">
    <source>
        <dbReference type="Proteomes" id="UP000279236"/>
    </source>
</evidence>
<feature type="compositionally biased region" description="Polar residues" evidence="1">
    <location>
        <begin position="159"/>
        <end position="185"/>
    </location>
</feature>
<evidence type="ECO:0000313" key="2">
    <source>
        <dbReference type="EMBL" id="RSH77991.1"/>
    </source>
</evidence>
<accession>A0A427XGG3</accession>
<comment type="caution">
    <text evidence="2">The sequence shown here is derived from an EMBL/GenBank/DDBJ whole genome shotgun (WGS) entry which is preliminary data.</text>
</comment>
<feature type="compositionally biased region" description="Basic and acidic residues" evidence="1">
    <location>
        <begin position="366"/>
        <end position="380"/>
    </location>
</feature>
<feature type="region of interest" description="Disordered" evidence="1">
    <location>
        <begin position="1"/>
        <end position="39"/>
    </location>
</feature>
<organism evidence="2 3">
    <name type="scientific">Apiotrichum porosum</name>
    <dbReference type="NCBI Taxonomy" id="105984"/>
    <lineage>
        <taxon>Eukaryota</taxon>
        <taxon>Fungi</taxon>
        <taxon>Dikarya</taxon>
        <taxon>Basidiomycota</taxon>
        <taxon>Agaricomycotina</taxon>
        <taxon>Tremellomycetes</taxon>
        <taxon>Trichosporonales</taxon>
        <taxon>Trichosporonaceae</taxon>
        <taxon>Apiotrichum</taxon>
    </lineage>
</organism>
<feature type="compositionally biased region" description="Polar residues" evidence="1">
    <location>
        <begin position="203"/>
        <end position="213"/>
    </location>
</feature>
<evidence type="ECO:0000256" key="1">
    <source>
        <dbReference type="SAM" id="MobiDB-lite"/>
    </source>
</evidence>